<evidence type="ECO:0000256" key="6">
    <source>
        <dbReference type="ARBA" id="ARBA00022529"/>
    </source>
</evidence>
<dbReference type="Gene3D" id="3.20.20.80">
    <property type="entry name" value="Glycosidases"/>
    <property type="match status" value="1"/>
</dbReference>
<dbReference type="Pfam" id="PF13517">
    <property type="entry name" value="FG-GAP_3"/>
    <property type="match status" value="2"/>
</dbReference>
<dbReference type="InterPro" id="IPR017853">
    <property type="entry name" value="GH"/>
</dbReference>
<dbReference type="Gene3D" id="2.60.40.10">
    <property type="entry name" value="Immunoglobulins"/>
    <property type="match status" value="1"/>
</dbReference>
<dbReference type="InterPro" id="IPR018077">
    <property type="entry name" value="Glyco_hydro_fam25_subgr"/>
</dbReference>
<evidence type="ECO:0000256" key="5">
    <source>
        <dbReference type="ARBA" id="ARBA00022525"/>
    </source>
</evidence>
<evidence type="ECO:0000256" key="10">
    <source>
        <dbReference type="ARBA" id="ARBA00023295"/>
    </source>
</evidence>
<dbReference type="FunFam" id="3.20.20.80:FF:000060">
    <property type="entry name" value="Lysozyme M1"/>
    <property type="match status" value="1"/>
</dbReference>
<evidence type="ECO:0000256" key="4">
    <source>
        <dbReference type="ARBA" id="ARBA00012732"/>
    </source>
</evidence>
<dbReference type="InterPro" id="IPR013783">
    <property type="entry name" value="Ig-like_fold"/>
</dbReference>
<comment type="function">
    <text evidence="11">This enzyme has both lysozyme (acetylmuramidase) and diacetylmuramidase activities.</text>
</comment>
<dbReference type="Gene3D" id="3.40.50.12090">
    <property type="match status" value="1"/>
</dbReference>
<evidence type="ECO:0000313" key="12">
    <source>
        <dbReference type="EMBL" id="NVM95577.1"/>
    </source>
</evidence>
<keyword evidence="5" id="KW-0964">Secreted</keyword>
<dbReference type="Pfam" id="PF01183">
    <property type="entry name" value="Glyco_hydro_25"/>
    <property type="match status" value="1"/>
</dbReference>
<organism evidence="12 13">
    <name type="scientific">Arthrobacter wenxiniae</name>
    <dbReference type="NCBI Taxonomy" id="2713570"/>
    <lineage>
        <taxon>Bacteria</taxon>
        <taxon>Bacillati</taxon>
        <taxon>Actinomycetota</taxon>
        <taxon>Actinomycetes</taxon>
        <taxon>Micrococcales</taxon>
        <taxon>Micrococcaceae</taxon>
        <taxon>Arthrobacter</taxon>
    </lineage>
</organism>
<accession>A0A7Y7IHY3</accession>
<evidence type="ECO:0000256" key="8">
    <source>
        <dbReference type="ARBA" id="ARBA00022801"/>
    </source>
</evidence>
<dbReference type="EMBL" id="JAAMFM010000016">
    <property type="protein sequence ID" value="NVM95577.1"/>
    <property type="molecule type" value="Genomic_DNA"/>
</dbReference>
<dbReference type="GO" id="GO:0003796">
    <property type="term" value="F:lysozyme activity"/>
    <property type="evidence" value="ECO:0007669"/>
    <property type="project" value="UniProtKB-EC"/>
</dbReference>
<keyword evidence="13" id="KW-1185">Reference proteome</keyword>
<protein>
    <recommendedName>
        <fullName evidence="4">lysozyme</fullName>
        <ecNumber evidence="4">3.2.1.17</ecNumber>
    </recommendedName>
</protein>
<dbReference type="AlphaFoldDB" id="A0A7Y7IHY3"/>
<dbReference type="GO" id="GO:0016998">
    <property type="term" value="P:cell wall macromolecule catabolic process"/>
    <property type="evidence" value="ECO:0007669"/>
    <property type="project" value="InterPro"/>
</dbReference>
<dbReference type="InterPro" id="IPR007253">
    <property type="entry name" value="Cell_wall-bd_2"/>
</dbReference>
<keyword evidence="6" id="KW-0929">Antimicrobial</keyword>
<gene>
    <name evidence="12" type="ORF">G6034_11735</name>
</gene>
<dbReference type="GO" id="GO:0031640">
    <property type="term" value="P:killing of cells of another organism"/>
    <property type="evidence" value="ECO:0007669"/>
    <property type="project" value="UniProtKB-KW"/>
</dbReference>
<dbReference type="Proteomes" id="UP000543556">
    <property type="component" value="Unassembled WGS sequence"/>
</dbReference>
<dbReference type="InterPro" id="IPR013517">
    <property type="entry name" value="FG-GAP"/>
</dbReference>
<sequence>MKAASPLSGSVAQPLAAVTPAGVLGMDVSGWQADSSTHTTSQVNWTEQWRLGARFVYIKATEGNAFRDASFSSHFTGASNVGMLRGGYHFALPDKSDGATQANFFVNNGGGWSADGKTMPPLLDIENNPYGASCYGLSQAKMVAWISSFSKQVQARTGRLPMIYTNYYWWQACTGNSTAFTNQPLHIAAYGTTNPWMPGGWPNYSVWQYSSTGPFAGDSNVWNGTLTSLKTFATKGGTTAPPAPPVSKPSIGSTADLVAADSSGALWDYPSNGSGGFGTKKQIGQGWSSMRSITAIDWNSDGVLDLLAQRTNGSLSYYRGLSGGGFAASQTLASSGWSGYQLTVGYWLNSSKYPQILTRGTNGDLNLWTNPAGSSLGTATRIAQGWNGINLTMLDFDGDGRQDLLAQYPDGTLRLARSNGSGAFVNEVRKTVGTGWNAYTSVTVYSDFASAGSTGLIRRTTAGAISYVPVPGNSTFGAQKSIGSGWNSYLIAGGENINMPQPPLAPAAPKAVPGNGKAVVTVAKNASGAAATSVSVTAAPGGASCTIAAASGTCSVAGLANGTSYSFRAVARNAAGASPSSAASSAVIPYAPVYRISGVDRYATSAAISRATFAAGVNTAYIASGATYPDALSGAAAASSLNGPVLLATATGLPAVTRTELTRLKPQRIIVLGGTGALSGTVQAQLAQYSTNVSRLAGSDRYATSAAISKATFATGVNTAYIASGATYPDALSGAAAAGSRNGPVLLATATGLPAVIRAELSRLKPQRIILLGGTGALSGTVQAQLAQYSTNVSRLAGADRYATSAVISKSTFAAGVNVAYVASGDTYPDALSGAAAAGSLNGPVLLATSAGLPAAIQSELTRLQPKKIIVLGGAGALNTTVQTQLSGYVG</sequence>
<evidence type="ECO:0000256" key="1">
    <source>
        <dbReference type="ARBA" id="ARBA00000632"/>
    </source>
</evidence>
<evidence type="ECO:0000256" key="3">
    <source>
        <dbReference type="ARBA" id="ARBA00010646"/>
    </source>
</evidence>
<dbReference type="GO" id="GO:0016052">
    <property type="term" value="P:carbohydrate catabolic process"/>
    <property type="evidence" value="ECO:0007669"/>
    <property type="project" value="TreeGrafter"/>
</dbReference>
<comment type="similarity">
    <text evidence="3">Belongs to the glycosyl hydrolase 25 family.</text>
</comment>
<dbReference type="SUPFAM" id="SSF49265">
    <property type="entry name" value="Fibronectin type III"/>
    <property type="match status" value="1"/>
</dbReference>
<dbReference type="SUPFAM" id="SSF89372">
    <property type="entry name" value="Fucose-specific lectin"/>
    <property type="match status" value="1"/>
</dbReference>
<evidence type="ECO:0000256" key="2">
    <source>
        <dbReference type="ARBA" id="ARBA00004613"/>
    </source>
</evidence>
<evidence type="ECO:0000256" key="9">
    <source>
        <dbReference type="ARBA" id="ARBA00023157"/>
    </source>
</evidence>
<comment type="subcellular location">
    <subcellularLocation>
        <location evidence="2">Secreted</location>
    </subcellularLocation>
</comment>
<dbReference type="CDD" id="cd06412">
    <property type="entry name" value="GH25_CH-type"/>
    <property type="match status" value="1"/>
</dbReference>
<dbReference type="RefSeq" id="WP_176635300.1">
    <property type="nucleotide sequence ID" value="NZ_JAAMFM010000016.1"/>
</dbReference>
<dbReference type="GO" id="GO:0042742">
    <property type="term" value="P:defense response to bacterium"/>
    <property type="evidence" value="ECO:0007669"/>
    <property type="project" value="UniProtKB-KW"/>
</dbReference>
<evidence type="ECO:0000256" key="7">
    <source>
        <dbReference type="ARBA" id="ARBA00022638"/>
    </source>
</evidence>
<name>A0A7Y7IHY3_9MICC</name>
<dbReference type="GO" id="GO:0005576">
    <property type="term" value="C:extracellular region"/>
    <property type="evidence" value="ECO:0007669"/>
    <property type="project" value="UniProtKB-SubCell"/>
</dbReference>
<reference evidence="12 13" key="1">
    <citation type="submission" date="2020-02" db="EMBL/GenBank/DDBJ databases">
        <title>Genome sequence of strain AETb3-4.</title>
        <authorList>
            <person name="Gao J."/>
            <person name="Zhang X."/>
        </authorList>
    </citation>
    <scope>NUCLEOTIDE SEQUENCE [LARGE SCALE GENOMIC DNA]</scope>
    <source>
        <strain evidence="12 13">AETb3-4</strain>
    </source>
</reference>
<evidence type="ECO:0000256" key="11">
    <source>
        <dbReference type="ARBA" id="ARBA00055588"/>
    </source>
</evidence>
<dbReference type="InterPro" id="IPR036116">
    <property type="entry name" value="FN3_sf"/>
</dbReference>
<dbReference type="Pfam" id="PF04122">
    <property type="entry name" value="CW_binding_2"/>
    <property type="match status" value="3"/>
</dbReference>
<keyword evidence="8" id="KW-0378">Hydrolase</keyword>
<proteinExistence type="inferred from homology"/>
<dbReference type="SUPFAM" id="SSF51445">
    <property type="entry name" value="(Trans)glycosidases"/>
    <property type="match status" value="1"/>
</dbReference>
<dbReference type="PANTHER" id="PTHR34135:SF2">
    <property type="entry name" value="LYSOZYME"/>
    <property type="match status" value="1"/>
</dbReference>
<dbReference type="PROSITE" id="PS51904">
    <property type="entry name" value="GLYCOSYL_HYDROL_F25_2"/>
    <property type="match status" value="1"/>
</dbReference>
<comment type="caution">
    <text evidence="12">The sequence shown here is derived from an EMBL/GenBank/DDBJ whole genome shotgun (WGS) entry which is preliminary data.</text>
</comment>
<keyword evidence="7" id="KW-0081">Bacteriolytic enzyme</keyword>
<dbReference type="InterPro" id="IPR002053">
    <property type="entry name" value="Glyco_hydro_25"/>
</dbReference>
<dbReference type="SMART" id="SM00641">
    <property type="entry name" value="Glyco_25"/>
    <property type="match status" value="1"/>
</dbReference>
<keyword evidence="9" id="KW-1015">Disulfide bond</keyword>
<dbReference type="PANTHER" id="PTHR34135">
    <property type="entry name" value="LYSOZYME"/>
    <property type="match status" value="1"/>
</dbReference>
<keyword evidence="10" id="KW-0326">Glycosidase</keyword>
<dbReference type="GO" id="GO:0009253">
    <property type="term" value="P:peptidoglycan catabolic process"/>
    <property type="evidence" value="ECO:0007669"/>
    <property type="project" value="InterPro"/>
</dbReference>
<evidence type="ECO:0000313" key="13">
    <source>
        <dbReference type="Proteomes" id="UP000543556"/>
    </source>
</evidence>
<dbReference type="EC" id="3.2.1.17" evidence="4"/>
<comment type="catalytic activity">
    <reaction evidence="1">
        <text>Hydrolysis of (1-&gt;4)-beta-linkages between N-acetylmuramic acid and N-acetyl-D-glucosamine residues in a peptidoglycan and between N-acetyl-D-glucosamine residues in chitodextrins.</text>
        <dbReference type="EC" id="3.2.1.17"/>
    </reaction>
</comment>